<organism evidence="3 4">
    <name type="scientific">Halanaerobacter jeridensis</name>
    <dbReference type="NCBI Taxonomy" id="706427"/>
    <lineage>
        <taxon>Bacteria</taxon>
        <taxon>Bacillati</taxon>
        <taxon>Bacillota</taxon>
        <taxon>Clostridia</taxon>
        <taxon>Halanaerobiales</taxon>
        <taxon>Halobacteroidaceae</taxon>
        <taxon>Halanaerobacter</taxon>
    </lineage>
</organism>
<feature type="transmembrane region" description="Helical" evidence="1">
    <location>
        <begin position="394"/>
        <end position="414"/>
    </location>
</feature>
<proteinExistence type="predicted"/>
<evidence type="ECO:0000256" key="1">
    <source>
        <dbReference type="SAM" id="Phobius"/>
    </source>
</evidence>
<keyword evidence="1" id="KW-0812">Transmembrane</keyword>
<feature type="transmembrane region" description="Helical" evidence="1">
    <location>
        <begin position="346"/>
        <end position="363"/>
    </location>
</feature>
<accession>A0A938XSR0</accession>
<dbReference type="InterPro" id="IPR018677">
    <property type="entry name" value="DUF2157"/>
</dbReference>
<sequence>MSDKNISWLYKELPELIEENIISEETAQEIRNYYGPIKEKDKDQNLLLIFSILGAVLIGSGIILLLAHNWSQLTRLSRTGIIFSGLIGAQTFLAWVLINRSYSVSWREGSATFLTFIVGAAIALIGQTYHLPSDLSNFLLTWMLLIVPLVYIVDTTIPALIYLAGISWWGLLVQGQFRLLFWLLAALVVPYYIKQIKQDKTSRKVTVLSWGLSISILFGLGSTLEVSSYSAILWRLIYLSYFSILFLLGQKISLKTRVLEGLGLLGSWFVIYELGALKNSNLWELDILNSGNLFYYIIIVLFLAINIYLLRENYLKGDRNNLILGTAPFVLLLTLFIKIYTLNLVIYNAYLLLIALGVLVYGLDKKKIKLANLGILMIAVQIIGRFFFLDISFIWRRIVFVVVGIGFLVSNIIMSRRLKGEENNE</sequence>
<comment type="caution">
    <text evidence="3">The sequence shown here is derived from an EMBL/GenBank/DDBJ whole genome shotgun (WGS) entry which is preliminary data.</text>
</comment>
<dbReference type="Pfam" id="PF09925">
    <property type="entry name" value="DUF2157"/>
    <property type="match status" value="1"/>
</dbReference>
<dbReference type="AlphaFoldDB" id="A0A938XSR0"/>
<feature type="domain" description="DUF2157" evidence="2">
    <location>
        <begin position="15"/>
        <end position="156"/>
    </location>
</feature>
<protein>
    <submittedName>
        <fullName evidence="3">Membrane protein</fullName>
    </submittedName>
</protein>
<keyword evidence="1" id="KW-0472">Membrane</keyword>
<gene>
    <name evidence="3" type="ORF">JOC47_000995</name>
</gene>
<evidence type="ECO:0000313" key="4">
    <source>
        <dbReference type="Proteomes" id="UP000774000"/>
    </source>
</evidence>
<dbReference type="RefSeq" id="WP_204700873.1">
    <property type="nucleotide sequence ID" value="NZ_JAFBDQ010000004.1"/>
</dbReference>
<feature type="transmembrane region" description="Helical" evidence="1">
    <location>
        <begin position="46"/>
        <end position="67"/>
    </location>
</feature>
<feature type="transmembrane region" description="Helical" evidence="1">
    <location>
        <begin position="261"/>
        <end position="277"/>
    </location>
</feature>
<keyword evidence="1" id="KW-1133">Transmembrane helix</keyword>
<evidence type="ECO:0000313" key="3">
    <source>
        <dbReference type="EMBL" id="MBM7556159.1"/>
    </source>
</evidence>
<feature type="transmembrane region" description="Helical" evidence="1">
    <location>
        <begin position="110"/>
        <end position="126"/>
    </location>
</feature>
<feature type="transmembrane region" description="Helical" evidence="1">
    <location>
        <begin position="370"/>
        <end position="388"/>
    </location>
</feature>
<feature type="transmembrane region" description="Helical" evidence="1">
    <location>
        <begin position="293"/>
        <end position="310"/>
    </location>
</feature>
<evidence type="ECO:0000259" key="2">
    <source>
        <dbReference type="Pfam" id="PF09925"/>
    </source>
</evidence>
<feature type="transmembrane region" description="Helical" evidence="1">
    <location>
        <begin position="138"/>
        <end position="163"/>
    </location>
</feature>
<feature type="transmembrane region" description="Helical" evidence="1">
    <location>
        <begin position="232"/>
        <end position="249"/>
    </location>
</feature>
<feature type="transmembrane region" description="Helical" evidence="1">
    <location>
        <begin position="205"/>
        <end position="226"/>
    </location>
</feature>
<feature type="transmembrane region" description="Helical" evidence="1">
    <location>
        <begin position="175"/>
        <end position="193"/>
    </location>
</feature>
<feature type="transmembrane region" description="Helical" evidence="1">
    <location>
        <begin position="79"/>
        <end position="98"/>
    </location>
</feature>
<name>A0A938XSR0_9FIRM</name>
<dbReference type="Proteomes" id="UP000774000">
    <property type="component" value="Unassembled WGS sequence"/>
</dbReference>
<dbReference type="EMBL" id="JAFBDQ010000004">
    <property type="protein sequence ID" value="MBM7556159.1"/>
    <property type="molecule type" value="Genomic_DNA"/>
</dbReference>
<feature type="transmembrane region" description="Helical" evidence="1">
    <location>
        <begin position="322"/>
        <end position="340"/>
    </location>
</feature>
<keyword evidence="4" id="KW-1185">Reference proteome</keyword>
<reference evidence="3" key="1">
    <citation type="submission" date="2021-01" db="EMBL/GenBank/DDBJ databases">
        <title>Genomic Encyclopedia of Type Strains, Phase IV (KMG-IV): sequencing the most valuable type-strain genomes for metagenomic binning, comparative biology and taxonomic classification.</title>
        <authorList>
            <person name="Goeker M."/>
        </authorList>
    </citation>
    <scope>NUCLEOTIDE SEQUENCE</scope>
    <source>
        <strain evidence="3">DSM 23230</strain>
    </source>
</reference>